<dbReference type="AlphaFoldDB" id="A0A5M3MH57"/>
<keyword evidence="1" id="KW-1133">Transmembrane helix</keyword>
<dbReference type="Proteomes" id="UP000053558">
    <property type="component" value="Unassembled WGS sequence"/>
</dbReference>
<accession>A0A5M3MH57</accession>
<dbReference type="KEGG" id="cput:CONPUDRAFT_75714"/>
<sequence>MSEVTFLIPFAAVQSAMVMRLYALSNGHKKTLMCMTICLLLEQSVNAIVSGVAFRGMNTSTMTEANFSGVYACMYSSLSLPVWVMTIVKCGFLLFQTIIIALTWHRFWVYLRETQQRLTFELWSKDDIWIVLVRDNTMLYLVSSLPLIFVAIMDADQGLSEVSRLNHQVGGNVTEAPSLSLAQTPTLGLSVISVVLELLWTSVIGPRMILNIKGYDTPVRMSQGPATLPVIQDKATKCDIQLSIMVHRETSIIE</sequence>
<evidence type="ECO:0000313" key="3">
    <source>
        <dbReference type="Proteomes" id="UP000053558"/>
    </source>
</evidence>
<evidence type="ECO:0000256" key="1">
    <source>
        <dbReference type="SAM" id="Phobius"/>
    </source>
</evidence>
<organism evidence="2 3">
    <name type="scientific">Coniophora puteana (strain RWD-64-598)</name>
    <name type="common">Brown rot fungus</name>
    <dbReference type="NCBI Taxonomy" id="741705"/>
    <lineage>
        <taxon>Eukaryota</taxon>
        <taxon>Fungi</taxon>
        <taxon>Dikarya</taxon>
        <taxon>Basidiomycota</taxon>
        <taxon>Agaricomycotina</taxon>
        <taxon>Agaricomycetes</taxon>
        <taxon>Agaricomycetidae</taxon>
        <taxon>Boletales</taxon>
        <taxon>Coniophorineae</taxon>
        <taxon>Coniophoraceae</taxon>
        <taxon>Coniophora</taxon>
    </lineage>
</organism>
<dbReference type="EMBL" id="JH711583">
    <property type="protein sequence ID" value="EIW77965.1"/>
    <property type="molecule type" value="Genomic_DNA"/>
</dbReference>
<dbReference type="GeneID" id="19209406"/>
<evidence type="ECO:0000313" key="2">
    <source>
        <dbReference type="EMBL" id="EIW77965.1"/>
    </source>
</evidence>
<dbReference type="RefSeq" id="XP_007771907.1">
    <property type="nucleotide sequence ID" value="XM_007773717.1"/>
</dbReference>
<feature type="transmembrane region" description="Helical" evidence="1">
    <location>
        <begin position="6"/>
        <end position="25"/>
    </location>
</feature>
<comment type="caution">
    <text evidence="2">The sequence shown here is derived from an EMBL/GenBank/DDBJ whole genome shotgun (WGS) entry which is preliminary data.</text>
</comment>
<name>A0A5M3MH57_CONPW</name>
<feature type="transmembrane region" description="Helical" evidence="1">
    <location>
        <begin position="82"/>
        <end position="107"/>
    </location>
</feature>
<gene>
    <name evidence="2" type="ORF">CONPUDRAFT_75714</name>
</gene>
<protein>
    <submittedName>
        <fullName evidence="2">Uncharacterized protein</fullName>
    </submittedName>
</protein>
<feature type="transmembrane region" description="Helical" evidence="1">
    <location>
        <begin position="128"/>
        <end position="153"/>
    </location>
</feature>
<reference evidence="3" key="1">
    <citation type="journal article" date="2012" name="Science">
        <title>The Paleozoic origin of enzymatic lignin decomposition reconstructed from 31 fungal genomes.</title>
        <authorList>
            <person name="Floudas D."/>
            <person name="Binder M."/>
            <person name="Riley R."/>
            <person name="Barry K."/>
            <person name="Blanchette R.A."/>
            <person name="Henrissat B."/>
            <person name="Martinez A.T."/>
            <person name="Otillar R."/>
            <person name="Spatafora J.W."/>
            <person name="Yadav J.S."/>
            <person name="Aerts A."/>
            <person name="Benoit I."/>
            <person name="Boyd A."/>
            <person name="Carlson A."/>
            <person name="Copeland A."/>
            <person name="Coutinho P.M."/>
            <person name="de Vries R.P."/>
            <person name="Ferreira P."/>
            <person name="Findley K."/>
            <person name="Foster B."/>
            <person name="Gaskell J."/>
            <person name="Glotzer D."/>
            <person name="Gorecki P."/>
            <person name="Heitman J."/>
            <person name="Hesse C."/>
            <person name="Hori C."/>
            <person name="Igarashi K."/>
            <person name="Jurgens J.A."/>
            <person name="Kallen N."/>
            <person name="Kersten P."/>
            <person name="Kohler A."/>
            <person name="Kuees U."/>
            <person name="Kumar T.K.A."/>
            <person name="Kuo A."/>
            <person name="LaButti K."/>
            <person name="Larrondo L.F."/>
            <person name="Lindquist E."/>
            <person name="Ling A."/>
            <person name="Lombard V."/>
            <person name="Lucas S."/>
            <person name="Lundell T."/>
            <person name="Martin R."/>
            <person name="McLaughlin D.J."/>
            <person name="Morgenstern I."/>
            <person name="Morin E."/>
            <person name="Murat C."/>
            <person name="Nagy L.G."/>
            <person name="Nolan M."/>
            <person name="Ohm R.A."/>
            <person name="Patyshakuliyeva A."/>
            <person name="Rokas A."/>
            <person name="Ruiz-Duenas F.J."/>
            <person name="Sabat G."/>
            <person name="Salamov A."/>
            <person name="Samejima M."/>
            <person name="Schmutz J."/>
            <person name="Slot J.C."/>
            <person name="St John F."/>
            <person name="Stenlid J."/>
            <person name="Sun H."/>
            <person name="Sun S."/>
            <person name="Syed K."/>
            <person name="Tsang A."/>
            <person name="Wiebenga A."/>
            <person name="Young D."/>
            <person name="Pisabarro A."/>
            <person name="Eastwood D.C."/>
            <person name="Martin F."/>
            <person name="Cullen D."/>
            <person name="Grigoriev I.V."/>
            <person name="Hibbett D.S."/>
        </authorList>
    </citation>
    <scope>NUCLEOTIDE SEQUENCE [LARGE SCALE GENOMIC DNA]</scope>
    <source>
        <strain evidence="3">RWD-64-598 SS2</strain>
    </source>
</reference>
<proteinExistence type="predicted"/>
<keyword evidence="1" id="KW-0472">Membrane</keyword>
<keyword evidence="3" id="KW-1185">Reference proteome</keyword>
<keyword evidence="1" id="KW-0812">Transmembrane</keyword>
<feature type="transmembrane region" description="Helical" evidence="1">
    <location>
        <begin position="187"/>
        <end position="205"/>
    </location>
</feature>